<dbReference type="GO" id="GO:0000398">
    <property type="term" value="P:mRNA splicing, via spliceosome"/>
    <property type="evidence" value="ECO:0007669"/>
    <property type="project" value="InterPro"/>
</dbReference>
<comment type="subunit">
    <text evidence="4">Interacts with ODC and thereby sterically blocks ODC homodimerization.</text>
</comment>
<feature type="region of interest" description="Disordered" evidence="8">
    <location>
        <begin position="1"/>
        <end position="29"/>
    </location>
</feature>
<evidence type="ECO:0000256" key="5">
    <source>
        <dbReference type="ARBA" id="ARBA00022160"/>
    </source>
</evidence>
<keyword evidence="6" id="KW-0688">Ribosomal frameshifting</keyword>
<sequence length="694" mass="78234">MSFGASLSRALPKPKYANVNNEPDAPQTKGVRVVAARELEELQVAVSRSGPPPYGHRKGWRPRGPEDFGDGGAFPEILVAQYPLEMGRKNTPSSSNALAVEVDAEGKVRYDAIARRGHSEGRIIHTSFKDLIPLRQRANIGEISFAKPSAEEVEATKERTQMALQGLVDGALAAQRPKNIKNTTRAAPTFVRYTPTSQMGDVAPKRERIMKIVQRQQDPMEPPKYRIKKIPRGPPSPPPPVMHSPPRKLTAADQEAWRIPPAISNWKNPKGYTIPLDKRLAADGRGLQDNTYNDKFAQFAEALEAADRHAREEVQQRALMQQKLAEREKEQKEEQLRELARRAREERTSRSPSRSSRSSRSSYSSSRSRSWSRSRSPSYSRSRSRTRTPPRRRSRSRNAVDEERRERERARQERRRIAQREMRQKNMGHQRRIQVMAREQNRDISEKVALGLAKPTQSREAMYDSRLFNQSSGFAAGFNEDQPYDKPLFADRDALNSIYRPGAGQDDDEDEGETMNRIKNAKRFEALGKAPKEGFRGSDVAQVRSGPVEFEAHREGKDPFGVDALIAEASGERGSGKRKMNDSAPSTILRECEPYSSSLGLQPESNFNLWYRDEKSILGFVTHKTVYAFFDTIGRNGLISLMELAGDVLGANKLIVALHKDSKQEAKDLVAWVGFELVIIGNAPTDRVFLEIEL</sequence>
<accession>A0A6A7BX86</accession>
<comment type="function">
    <text evidence="1">Ornithine decarboxylase (ODC) antizyme protein that negatively regulates ODC activity and intracellular polyamine biosynthesis in response to increased intracellular polyamine levels. Binds to ODC monomers, inhibiting the assembly of the functional ODC homodimer, and targets the monomers for ubiquitin-independent proteolytic destruction by the 26S proteasome.</text>
</comment>
<organism evidence="10 11">
    <name type="scientific">Piedraia hortae CBS 480.64</name>
    <dbReference type="NCBI Taxonomy" id="1314780"/>
    <lineage>
        <taxon>Eukaryota</taxon>
        <taxon>Fungi</taxon>
        <taxon>Dikarya</taxon>
        <taxon>Ascomycota</taxon>
        <taxon>Pezizomycotina</taxon>
        <taxon>Dothideomycetes</taxon>
        <taxon>Dothideomycetidae</taxon>
        <taxon>Capnodiales</taxon>
        <taxon>Piedraiaceae</taxon>
        <taxon>Piedraia</taxon>
    </lineage>
</organism>
<feature type="compositionally biased region" description="Low complexity" evidence="8">
    <location>
        <begin position="350"/>
        <end position="381"/>
    </location>
</feature>
<evidence type="ECO:0000256" key="8">
    <source>
        <dbReference type="SAM" id="MobiDB-lite"/>
    </source>
</evidence>
<gene>
    <name evidence="10" type="ORF">K470DRAFT_271286</name>
</gene>
<comment type="function">
    <text evidence="7">Involved in pre-mRNA splicing.</text>
</comment>
<dbReference type="EMBL" id="MU005989">
    <property type="protein sequence ID" value="KAF2859713.1"/>
    <property type="molecule type" value="Genomic_DNA"/>
</dbReference>
<dbReference type="GO" id="GO:0075523">
    <property type="term" value="P:viral translational frameshifting"/>
    <property type="evidence" value="ECO:0007669"/>
    <property type="project" value="UniProtKB-KW"/>
</dbReference>
<keyword evidence="7" id="KW-0539">Nucleus</keyword>
<reference evidence="10" key="1">
    <citation type="journal article" date="2020" name="Stud. Mycol.">
        <title>101 Dothideomycetes genomes: a test case for predicting lifestyles and emergence of pathogens.</title>
        <authorList>
            <person name="Haridas S."/>
            <person name="Albert R."/>
            <person name="Binder M."/>
            <person name="Bloem J."/>
            <person name="Labutti K."/>
            <person name="Salamov A."/>
            <person name="Andreopoulos B."/>
            <person name="Baker S."/>
            <person name="Barry K."/>
            <person name="Bills G."/>
            <person name="Bluhm B."/>
            <person name="Cannon C."/>
            <person name="Castanera R."/>
            <person name="Culley D."/>
            <person name="Daum C."/>
            <person name="Ezra D."/>
            <person name="Gonzalez J."/>
            <person name="Henrissat B."/>
            <person name="Kuo A."/>
            <person name="Liang C."/>
            <person name="Lipzen A."/>
            <person name="Lutzoni F."/>
            <person name="Magnuson J."/>
            <person name="Mondo S."/>
            <person name="Nolan M."/>
            <person name="Ohm R."/>
            <person name="Pangilinan J."/>
            <person name="Park H.-J."/>
            <person name="Ramirez L."/>
            <person name="Alfaro M."/>
            <person name="Sun H."/>
            <person name="Tritt A."/>
            <person name="Yoshinaga Y."/>
            <person name="Zwiers L.-H."/>
            <person name="Turgeon B."/>
            <person name="Goodwin S."/>
            <person name="Spatafora J."/>
            <person name="Crous P."/>
            <person name="Grigoriev I."/>
        </authorList>
    </citation>
    <scope>NUCLEOTIDE SEQUENCE</scope>
    <source>
        <strain evidence="10">CBS 480.64</strain>
    </source>
</reference>
<feature type="compositionally biased region" description="Basic and acidic residues" evidence="8">
    <location>
        <begin position="398"/>
        <end position="424"/>
    </location>
</feature>
<keyword evidence="11" id="KW-1185">Reference proteome</keyword>
<comment type="subunit">
    <text evidence="7">Associated with the spliceosome.</text>
</comment>
<keyword evidence="7" id="KW-0747">Spliceosome</keyword>
<dbReference type="PANTHER" id="PTHR12096">
    <property type="entry name" value="NUCLEAR PROTEIN SKIP-RELATED"/>
    <property type="match status" value="1"/>
</dbReference>
<evidence type="ECO:0000259" key="9">
    <source>
        <dbReference type="Pfam" id="PF02731"/>
    </source>
</evidence>
<dbReference type="Pfam" id="PF02100">
    <property type="entry name" value="ODC_AZ"/>
    <property type="match status" value="1"/>
</dbReference>
<name>A0A6A7BX86_9PEZI</name>
<evidence type="ECO:0000256" key="6">
    <source>
        <dbReference type="ARBA" id="ARBA00022758"/>
    </source>
</evidence>
<dbReference type="InterPro" id="IPR002993">
    <property type="entry name" value="ODC_AZ"/>
</dbReference>
<feature type="region of interest" description="Disordered" evidence="8">
    <location>
        <begin position="45"/>
        <end position="67"/>
    </location>
</feature>
<keyword evidence="7" id="KW-0508">mRNA splicing</keyword>
<dbReference type="Gene3D" id="3.40.630.60">
    <property type="match status" value="1"/>
</dbReference>
<feature type="domain" description="SKI-interacting protein SKIP SNW" evidence="9">
    <location>
        <begin position="190"/>
        <end position="347"/>
    </location>
</feature>
<protein>
    <recommendedName>
        <fullName evidence="5 7">Pre-mRNA-processing protein 45</fullName>
    </recommendedName>
</protein>
<dbReference type="GO" id="GO:0008073">
    <property type="term" value="F:ornithine decarboxylase inhibitor activity"/>
    <property type="evidence" value="ECO:0007669"/>
    <property type="project" value="InterPro"/>
</dbReference>
<feature type="compositionally biased region" description="Pro residues" evidence="8">
    <location>
        <begin position="232"/>
        <end position="243"/>
    </location>
</feature>
<evidence type="ECO:0000256" key="4">
    <source>
        <dbReference type="ARBA" id="ARBA00011486"/>
    </source>
</evidence>
<proteinExistence type="inferred from homology"/>
<dbReference type="GO" id="GO:0005681">
    <property type="term" value="C:spliceosomal complex"/>
    <property type="evidence" value="ECO:0007669"/>
    <property type="project" value="UniProtKB-UniRule"/>
</dbReference>
<evidence type="ECO:0000256" key="2">
    <source>
        <dbReference type="ARBA" id="ARBA00008796"/>
    </source>
</evidence>
<feature type="compositionally biased region" description="Basic and acidic residues" evidence="8">
    <location>
        <begin position="324"/>
        <end position="349"/>
    </location>
</feature>
<comment type="subcellular location">
    <subcellularLocation>
        <location evidence="7">Nucleus</location>
    </subcellularLocation>
</comment>
<keyword evidence="7" id="KW-0507">mRNA processing</keyword>
<dbReference type="AlphaFoldDB" id="A0A6A7BX86"/>
<feature type="region of interest" description="Disordered" evidence="8">
    <location>
        <begin position="324"/>
        <end position="432"/>
    </location>
</feature>
<dbReference type="InterPro" id="IPR004015">
    <property type="entry name" value="SKI-int_prot_SKIP_SNW-dom"/>
</dbReference>
<dbReference type="OrthoDB" id="666364at2759"/>
<feature type="compositionally biased region" description="Basic residues" evidence="8">
    <location>
        <begin position="382"/>
        <end position="396"/>
    </location>
</feature>
<comment type="similarity">
    <text evidence="3 7">Belongs to the SNW family.</text>
</comment>
<dbReference type="Pfam" id="PF02731">
    <property type="entry name" value="SKIP_SNW"/>
    <property type="match status" value="1"/>
</dbReference>
<dbReference type="InterPro" id="IPR038581">
    <property type="entry name" value="ODC_AZ_sf"/>
</dbReference>
<evidence type="ECO:0000256" key="7">
    <source>
        <dbReference type="RuleBase" id="RU367140"/>
    </source>
</evidence>
<dbReference type="Proteomes" id="UP000799421">
    <property type="component" value="Unassembled WGS sequence"/>
</dbReference>
<evidence type="ECO:0000256" key="1">
    <source>
        <dbReference type="ARBA" id="ARBA00002307"/>
    </source>
</evidence>
<dbReference type="InterPro" id="IPR017862">
    <property type="entry name" value="SKI-int_prot_SKIP"/>
</dbReference>
<evidence type="ECO:0000256" key="3">
    <source>
        <dbReference type="ARBA" id="ARBA00010197"/>
    </source>
</evidence>
<feature type="region of interest" description="Disordered" evidence="8">
    <location>
        <begin position="217"/>
        <end position="247"/>
    </location>
</feature>
<evidence type="ECO:0000313" key="10">
    <source>
        <dbReference type="EMBL" id="KAF2859713.1"/>
    </source>
</evidence>
<evidence type="ECO:0000313" key="11">
    <source>
        <dbReference type="Proteomes" id="UP000799421"/>
    </source>
</evidence>
<comment type="similarity">
    <text evidence="2">Belongs to the ODC antizyme family.</text>
</comment>